<proteinExistence type="predicted"/>
<accession>A0ABP0G8G2</accession>
<gene>
    <name evidence="1" type="ORF">CVLEPA_LOCUS20136</name>
</gene>
<evidence type="ECO:0000313" key="2">
    <source>
        <dbReference type="Proteomes" id="UP001642483"/>
    </source>
</evidence>
<comment type="caution">
    <text evidence="1">The sequence shown here is derived from an EMBL/GenBank/DDBJ whole genome shotgun (WGS) entry which is preliminary data.</text>
</comment>
<evidence type="ECO:0008006" key="3">
    <source>
        <dbReference type="Google" id="ProtNLM"/>
    </source>
</evidence>
<sequence>MAMAMAMASLLRFAATPTAMQGMRFKNKSSFDATLHNHTVSWITLMSPSNMRHQVTDKMKIVHTRITLPRARIWACRSLSEGLRKGN</sequence>
<reference evidence="1 2" key="1">
    <citation type="submission" date="2024-02" db="EMBL/GenBank/DDBJ databases">
        <authorList>
            <person name="Daric V."/>
            <person name="Darras S."/>
        </authorList>
    </citation>
    <scope>NUCLEOTIDE SEQUENCE [LARGE SCALE GENOMIC DNA]</scope>
</reference>
<dbReference type="EMBL" id="CAWYQH010000108">
    <property type="protein sequence ID" value="CAK8688102.1"/>
    <property type="molecule type" value="Genomic_DNA"/>
</dbReference>
<keyword evidence="2" id="KW-1185">Reference proteome</keyword>
<organism evidence="1 2">
    <name type="scientific">Clavelina lepadiformis</name>
    <name type="common">Light-bulb sea squirt</name>
    <name type="synonym">Ascidia lepadiformis</name>
    <dbReference type="NCBI Taxonomy" id="159417"/>
    <lineage>
        <taxon>Eukaryota</taxon>
        <taxon>Metazoa</taxon>
        <taxon>Chordata</taxon>
        <taxon>Tunicata</taxon>
        <taxon>Ascidiacea</taxon>
        <taxon>Aplousobranchia</taxon>
        <taxon>Clavelinidae</taxon>
        <taxon>Clavelina</taxon>
    </lineage>
</organism>
<evidence type="ECO:0000313" key="1">
    <source>
        <dbReference type="EMBL" id="CAK8688102.1"/>
    </source>
</evidence>
<protein>
    <recommendedName>
        <fullName evidence="3">Secreted protein</fullName>
    </recommendedName>
</protein>
<dbReference type="Proteomes" id="UP001642483">
    <property type="component" value="Unassembled WGS sequence"/>
</dbReference>
<name>A0ABP0G8G2_CLALP</name>